<dbReference type="EMBL" id="CM045762">
    <property type="protein sequence ID" value="KAI8011932.1"/>
    <property type="molecule type" value="Genomic_DNA"/>
</dbReference>
<protein>
    <submittedName>
        <fullName evidence="1">Uncharacterized protein</fullName>
    </submittedName>
</protein>
<organism evidence="1 2">
    <name type="scientific">Camellia lanceoleosa</name>
    <dbReference type="NCBI Taxonomy" id="1840588"/>
    <lineage>
        <taxon>Eukaryota</taxon>
        <taxon>Viridiplantae</taxon>
        <taxon>Streptophyta</taxon>
        <taxon>Embryophyta</taxon>
        <taxon>Tracheophyta</taxon>
        <taxon>Spermatophyta</taxon>
        <taxon>Magnoliopsida</taxon>
        <taxon>eudicotyledons</taxon>
        <taxon>Gunneridae</taxon>
        <taxon>Pentapetalae</taxon>
        <taxon>asterids</taxon>
        <taxon>Ericales</taxon>
        <taxon>Theaceae</taxon>
        <taxon>Camellia</taxon>
    </lineage>
</organism>
<evidence type="ECO:0000313" key="1">
    <source>
        <dbReference type="EMBL" id="KAI8011932.1"/>
    </source>
</evidence>
<sequence length="115" mass="12599">MSSAASYGCIYFDRRCFRKDDVKSFKGRKLYVCNSVASTPQGLQFANTKVQIPEKTVRIGVLGASGYTDLIAVKDANFSNVDAVFCCLPHGTTQEIIKALPKGLKIVDLSANFRL</sequence>
<dbReference type="Proteomes" id="UP001060215">
    <property type="component" value="Chromosome 5"/>
</dbReference>
<proteinExistence type="predicted"/>
<name>A0ACC0HGD4_9ERIC</name>
<keyword evidence="2" id="KW-1185">Reference proteome</keyword>
<accession>A0ACC0HGD4</accession>
<comment type="caution">
    <text evidence="1">The sequence shown here is derived from an EMBL/GenBank/DDBJ whole genome shotgun (WGS) entry which is preliminary data.</text>
</comment>
<reference evidence="1 2" key="1">
    <citation type="journal article" date="2022" name="Plant J.">
        <title>Chromosome-level genome of Camellia lanceoleosa provides a valuable resource for understanding genome evolution and self-incompatibility.</title>
        <authorList>
            <person name="Gong W."/>
            <person name="Xiao S."/>
            <person name="Wang L."/>
            <person name="Liao Z."/>
            <person name="Chang Y."/>
            <person name="Mo W."/>
            <person name="Hu G."/>
            <person name="Li W."/>
            <person name="Zhao G."/>
            <person name="Zhu H."/>
            <person name="Hu X."/>
            <person name="Ji K."/>
            <person name="Xiang X."/>
            <person name="Song Q."/>
            <person name="Yuan D."/>
            <person name="Jin S."/>
            <person name="Zhang L."/>
        </authorList>
    </citation>
    <scope>NUCLEOTIDE SEQUENCE [LARGE SCALE GENOMIC DNA]</scope>
    <source>
        <strain evidence="1">SQ_2022a</strain>
    </source>
</reference>
<gene>
    <name evidence="1" type="ORF">LOK49_LG06G00129</name>
</gene>
<evidence type="ECO:0000313" key="2">
    <source>
        <dbReference type="Proteomes" id="UP001060215"/>
    </source>
</evidence>